<dbReference type="Gene3D" id="3.40.1440.10">
    <property type="entry name" value="GIY-YIG endonuclease"/>
    <property type="match status" value="1"/>
</dbReference>
<dbReference type="Proteomes" id="UP000177152">
    <property type="component" value="Unassembled WGS sequence"/>
</dbReference>
<organism evidence="3 4">
    <name type="scientific">Candidatus Sungbacteria bacterium RIFCSPHIGHO2_01_FULL_47_32</name>
    <dbReference type="NCBI Taxonomy" id="1802264"/>
    <lineage>
        <taxon>Bacteria</taxon>
        <taxon>Candidatus Sungiibacteriota</taxon>
    </lineage>
</organism>
<sequence>MYYLYIIRCKDKSLYTGITTDPVRRFKEHREGAGARYTRSHAPERIVYVERFWRRGSAQKREAAIKKLSRKNKLVLMGKHPYGI</sequence>
<dbReference type="PANTHER" id="PTHR34477:SF1">
    <property type="entry name" value="UPF0213 PROTEIN YHBQ"/>
    <property type="match status" value="1"/>
</dbReference>
<evidence type="ECO:0000313" key="4">
    <source>
        <dbReference type="Proteomes" id="UP000177152"/>
    </source>
</evidence>
<dbReference type="Pfam" id="PF01541">
    <property type="entry name" value="GIY-YIG"/>
    <property type="match status" value="1"/>
</dbReference>
<dbReference type="EMBL" id="MHQC01000030">
    <property type="protein sequence ID" value="OGZ94732.1"/>
    <property type="molecule type" value="Genomic_DNA"/>
</dbReference>
<dbReference type="InterPro" id="IPR050190">
    <property type="entry name" value="UPF0213_domain"/>
</dbReference>
<comment type="similarity">
    <text evidence="1">Belongs to the UPF0213 family.</text>
</comment>
<comment type="caution">
    <text evidence="3">The sequence shown here is derived from an EMBL/GenBank/DDBJ whole genome shotgun (WGS) entry which is preliminary data.</text>
</comment>
<dbReference type="AlphaFoldDB" id="A0A1G2K5M3"/>
<feature type="domain" description="GIY-YIG" evidence="2">
    <location>
        <begin position="1"/>
        <end position="75"/>
    </location>
</feature>
<dbReference type="CDD" id="cd10456">
    <property type="entry name" value="GIY-YIG_UPF0213"/>
    <property type="match status" value="1"/>
</dbReference>
<dbReference type="SUPFAM" id="SSF82771">
    <property type="entry name" value="GIY-YIG endonuclease"/>
    <property type="match status" value="1"/>
</dbReference>
<gene>
    <name evidence="3" type="ORF">A2633_03675</name>
</gene>
<evidence type="ECO:0000256" key="1">
    <source>
        <dbReference type="ARBA" id="ARBA00007435"/>
    </source>
</evidence>
<evidence type="ECO:0000313" key="3">
    <source>
        <dbReference type="EMBL" id="OGZ94732.1"/>
    </source>
</evidence>
<evidence type="ECO:0000259" key="2">
    <source>
        <dbReference type="PROSITE" id="PS50164"/>
    </source>
</evidence>
<reference evidence="3 4" key="1">
    <citation type="journal article" date="2016" name="Nat. Commun.">
        <title>Thousands of microbial genomes shed light on interconnected biogeochemical processes in an aquifer system.</title>
        <authorList>
            <person name="Anantharaman K."/>
            <person name="Brown C.T."/>
            <person name="Hug L.A."/>
            <person name="Sharon I."/>
            <person name="Castelle C.J."/>
            <person name="Probst A.J."/>
            <person name="Thomas B.C."/>
            <person name="Singh A."/>
            <person name="Wilkins M.J."/>
            <person name="Karaoz U."/>
            <person name="Brodie E.L."/>
            <person name="Williams K.H."/>
            <person name="Hubbard S.S."/>
            <person name="Banfield J.F."/>
        </authorList>
    </citation>
    <scope>NUCLEOTIDE SEQUENCE [LARGE SCALE GENOMIC DNA]</scope>
</reference>
<dbReference type="InterPro" id="IPR000305">
    <property type="entry name" value="GIY-YIG_endonuc"/>
</dbReference>
<name>A0A1G2K5M3_9BACT</name>
<protein>
    <recommendedName>
        <fullName evidence="2">GIY-YIG domain-containing protein</fullName>
    </recommendedName>
</protein>
<dbReference type="InterPro" id="IPR035901">
    <property type="entry name" value="GIY-YIG_endonuc_sf"/>
</dbReference>
<accession>A0A1G2K5M3</accession>
<dbReference type="PROSITE" id="PS50164">
    <property type="entry name" value="GIY_YIG"/>
    <property type="match status" value="1"/>
</dbReference>
<proteinExistence type="inferred from homology"/>
<dbReference type="PANTHER" id="PTHR34477">
    <property type="entry name" value="UPF0213 PROTEIN YHBQ"/>
    <property type="match status" value="1"/>
</dbReference>